<dbReference type="EMBL" id="RJJR01000025">
    <property type="protein sequence ID" value="RNI32719.1"/>
    <property type="molecule type" value="Genomic_DNA"/>
</dbReference>
<protein>
    <recommendedName>
        <fullName evidence="3">N-acetyltransferase domain-containing protein</fullName>
    </recommendedName>
</protein>
<organism evidence="1 2">
    <name type="scientific">Hanamia caeni</name>
    <dbReference type="NCBI Taxonomy" id="2294116"/>
    <lineage>
        <taxon>Bacteria</taxon>
        <taxon>Pseudomonadati</taxon>
        <taxon>Bacteroidota</taxon>
        <taxon>Chitinophagia</taxon>
        <taxon>Chitinophagales</taxon>
        <taxon>Chitinophagaceae</taxon>
        <taxon>Hanamia</taxon>
    </lineage>
</organism>
<keyword evidence="2" id="KW-1185">Reference proteome</keyword>
<dbReference type="InterPro" id="IPR016181">
    <property type="entry name" value="Acyl_CoA_acyltransferase"/>
</dbReference>
<evidence type="ECO:0000313" key="1">
    <source>
        <dbReference type="EMBL" id="RNI32719.1"/>
    </source>
</evidence>
<sequence>MQLIQVLDINTAKEFLEVPLHIYKDDPNFIRPLDKDINEVFDSKKNKAFRFGESARWILKDDDEKLVGRIAAFVYKKYKNKGDEQKTGGIGFFECINSQEAADMLFDVGKHWLMQRGMEAMDGPINFGERDRWWGLVVEGFKPPIYLMNYNRPYYKDLFENYGFKVFFNQICWYISLMANISDKLLSQYNRYKDNPDYVIAHVRKNNLKKFAEDFCEVYNKAWAKHEGNKLMSKEVAYKLFKSMKMVMDENLVWFVYHKGAPVAFWVNLPELNQIFKRFNGKFGLIEKIRLLWLRYRGACDKFTGIVFGVIPEYQGMGIDYFMIVSATYIIRKKTKYKELELQWQGDFNPRILNISKSIGAEHSRILSTYRYLFDRSKEFKRHPILD</sequence>
<dbReference type="AlphaFoldDB" id="A0A3M9N4Q2"/>
<reference evidence="1 2" key="1">
    <citation type="submission" date="2018-11" db="EMBL/GenBank/DDBJ databases">
        <title>Draft genome sequence of Ferruginibacter sp. BO-59.</title>
        <authorList>
            <person name="Im W.T."/>
        </authorList>
    </citation>
    <scope>NUCLEOTIDE SEQUENCE [LARGE SCALE GENOMIC DNA]</scope>
    <source>
        <strain evidence="1 2">BO-59</strain>
    </source>
</reference>
<gene>
    <name evidence="1" type="ORF">EFY79_20145</name>
</gene>
<dbReference type="RefSeq" id="WP_123122563.1">
    <property type="nucleotide sequence ID" value="NZ_RJJR01000025.1"/>
</dbReference>
<dbReference type="PANTHER" id="PTHR41368">
    <property type="entry name" value="PROTEIN YGHO"/>
    <property type="match status" value="1"/>
</dbReference>
<dbReference type="InterPro" id="IPR039968">
    <property type="entry name" value="BcerS-like"/>
</dbReference>
<evidence type="ECO:0008006" key="3">
    <source>
        <dbReference type="Google" id="ProtNLM"/>
    </source>
</evidence>
<dbReference type="PANTHER" id="PTHR41368:SF1">
    <property type="entry name" value="PROTEIN YGHO"/>
    <property type="match status" value="1"/>
</dbReference>
<proteinExistence type="predicted"/>
<dbReference type="OrthoDB" id="9806005at2"/>
<dbReference type="SUPFAM" id="SSF55729">
    <property type="entry name" value="Acyl-CoA N-acyltransferases (Nat)"/>
    <property type="match status" value="1"/>
</dbReference>
<name>A0A3M9N4Q2_9BACT</name>
<evidence type="ECO:0000313" key="2">
    <source>
        <dbReference type="Proteomes" id="UP000267223"/>
    </source>
</evidence>
<dbReference type="Proteomes" id="UP000267223">
    <property type="component" value="Unassembled WGS sequence"/>
</dbReference>
<accession>A0A3M9N4Q2</accession>
<comment type="caution">
    <text evidence="1">The sequence shown here is derived from an EMBL/GenBank/DDBJ whole genome shotgun (WGS) entry which is preliminary data.</text>
</comment>